<dbReference type="Proteomes" id="UP000737612">
    <property type="component" value="Unassembled WGS sequence"/>
</dbReference>
<dbReference type="Gene3D" id="3.30.70.1290">
    <property type="entry name" value="Transposase IS200-like"/>
    <property type="match status" value="1"/>
</dbReference>
<evidence type="ECO:0000256" key="1">
    <source>
        <dbReference type="ARBA" id="ARBA00018672"/>
    </source>
</evidence>
<dbReference type="Gene3D" id="3.40.50.2300">
    <property type="match status" value="1"/>
</dbReference>
<dbReference type="InterPro" id="IPR001789">
    <property type="entry name" value="Sig_transdc_resp-reg_receiver"/>
</dbReference>
<dbReference type="PROSITE" id="PS50110">
    <property type="entry name" value="RESPONSE_REGULATORY"/>
    <property type="match status" value="1"/>
</dbReference>
<dbReference type="Pfam" id="PF00072">
    <property type="entry name" value="Response_reg"/>
    <property type="match status" value="1"/>
</dbReference>
<proteinExistence type="predicted"/>
<dbReference type="CDD" id="cd17536">
    <property type="entry name" value="REC_YesN-like"/>
    <property type="match status" value="1"/>
</dbReference>
<dbReference type="AlphaFoldDB" id="A0A939CFC3"/>
<sequence>MYTYLIVDDEMIERKGIRMLLSWMNIRENILEASNGEEALEVFEKEKIDVLLTDINMPFMDGIELLSRIHEEYPGTETVIFSGYDEFSYAKKAISYGVSAYILKPVNPEEFKKVVGEITEKLAKSEREEKRKDESMEFLREHLLYLMVNGQSRSTMQEKTQMLLDMSFVRDFCRMVLLECANNYFEQVNSEQIENCASHSRYFSDELDAQNFYQKEEQMFDVFLCIWYTIFMKKDMFTINKNGLSYGRGYVNSLQYHLVWCTKYRKKVLKDEIDVECKEMLESLAQEYKFQILAMEVMPDHIHLLVDCRPQFYISDMIKIMKGNLARQMFLLHPELKKELWGGHLWNPSYCAVTVSDRSREQVLAYIEGQKEKSR</sequence>
<dbReference type="InterPro" id="IPR002686">
    <property type="entry name" value="Transposase_17"/>
</dbReference>
<organism evidence="5 6">
    <name type="scientific">Fusicatenibacter saccharivorans</name>
    <dbReference type="NCBI Taxonomy" id="1150298"/>
    <lineage>
        <taxon>Bacteria</taxon>
        <taxon>Bacillati</taxon>
        <taxon>Bacillota</taxon>
        <taxon>Clostridia</taxon>
        <taxon>Lachnospirales</taxon>
        <taxon>Lachnospiraceae</taxon>
        <taxon>Fusicatenibacter</taxon>
    </lineage>
</organism>
<evidence type="ECO:0000256" key="2">
    <source>
        <dbReference type="ARBA" id="ARBA00024867"/>
    </source>
</evidence>
<dbReference type="NCBIfam" id="NF033573">
    <property type="entry name" value="transpos_IS200"/>
    <property type="match status" value="1"/>
</dbReference>
<accession>A0A939CFC3</accession>
<feature type="modified residue" description="4-aspartylphosphate" evidence="3">
    <location>
        <position position="54"/>
    </location>
</feature>
<dbReference type="Pfam" id="PF01797">
    <property type="entry name" value="Y1_Tnp"/>
    <property type="match status" value="1"/>
</dbReference>
<dbReference type="GO" id="GO:0004803">
    <property type="term" value="F:transposase activity"/>
    <property type="evidence" value="ECO:0007669"/>
    <property type="project" value="InterPro"/>
</dbReference>
<dbReference type="GO" id="GO:0003677">
    <property type="term" value="F:DNA binding"/>
    <property type="evidence" value="ECO:0007669"/>
    <property type="project" value="InterPro"/>
</dbReference>
<dbReference type="SUPFAM" id="SSF52172">
    <property type="entry name" value="CheY-like"/>
    <property type="match status" value="1"/>
</dbReference>
<dbReference type="InterPro" id="IPR011006">
    <property type="entry name" value="CheY-like_superfamily"/>
</dbReference>
<dbReference type="EMBL" id="JAFHBD010000001">
    <property type="protein sequence ID" value="MBN2951994.1"/>
    <property type="molecule type" value="Genomic_DNA"/>
</dbReference>
<comment type="caution">
    <text evidence="5">The sequence shown here is derived from an EMBL/GenBank/DDBJ whole genome shotgun (WGS) entry which is preliminary data.</text>
</comment>
<dbReference type="GO" id="GO:0000160">
    <property type="term" value="P:phosphorelay signal transduction system"/>
    <property type="evidence" value="ECO:0007669"/>
    <property type="project" value="InterPro"/>
</dbReference>
<dbReference type="GO" id="GO:0006313">
    <property type="term" value="P:DNA transposition"/>
    <property type="evidence" value="ECO:0007669"/>
    <property type="project" value="InterPro"/>
</dbReference>
<dbReference type="PANTHER" id="PTHR33360:SF2">
    <property type="entry name" value="TRANSPOSASE FOR INSERTION SEQUENCE ELEMENT IS200"/>
    <property type="match status" value="1"/>
</dbReference>
<dbReference type="PANTHER" id="PTHR33360">
    <property type="entry name" value="TRANSPOSASE FOR INSERTION SEQUENCE ELEMENT IS200"/>
    <property type="match status" value="1"/>
</dbReference>
<gene>
    <name evidence="5" type="primary">tnpA</name>
    <name evidence="5" type="ORF">JTJ23_00005</name>
</gene>
<comment type="function">
    <text evidence="2">May play the central regulatory role in sporulation. It may be an element of the effector pathway responsible for the activation of sporulation genes in response to nutritional stress. Spo0A may act in concert with spo0H (a sigma factor) to control the expression of some genes that are critical to the sporulation process.</text>
</comment>
<keyword evidence="3" id="KW-0597">Phosphoprotein</keyword>
<name>A0A939CFC3_9FIRM</name>
<dbReference type="SMART" id="SM01321">
    <property type="entry name" value="Y1_Tnp"/>
    <property type="match status" value="1"/>
</dbReference>
<reference evidence="5" key="1">
    <citation type="submission" date="2021-02" db="EMBL/GenBank/DDBJ databases">
        <title>Metagenome-assembled genomes from human diarrheal sample B26.</title>
        <authorList>
            <person name="Ateba T.P."/>
            <person name="Alayande K.A."/>
            <person name="Mwanza M."/>
        </authorList>
    </citation>
    <scope>NUCLEOTIDE SEQUENCE</scope>
    <source>
        <strain evidence="5">06WH</strain>
    </source>
</reference>
<dbReference type="InterPro" id="IPR036515">
    <property type="entry name" value="Transposase_17_sf"/>
</dbReference>
<evidence type="ECO:0000313" key="6">
    <source>
        <dbReference type="Proteomes" id="UP000737612"/>
    </source>
</evidence>
<dbReference type="SUPFAM" id="SSF143422">
    <property type="entry name" value="Transposase IS200-like"/>
    <property type="match status" value="1"/>
</dbReference>
<evidence type="ECO:0000256" key="3">
    <source>
        <dbReference type="PROSITE-ProRule" id="PRU00169"/>
    </source>
</evidence>
<evidence type="ECO:0000259" key="4">
    <source>
        <dbReference type="PROSITE" id="PS50110"/>
    </source>
</evidence>
<dbReference type="SMART" id="SM00448">
    <property type="entry name" value="REC"/>
    <property type="match status" value="1"/>
</dbReference>
<protein>
    <recommendedName>
        <fullName evidence="1">Stage 0 sporulation protein A homolog</fullName>
    </recommendedName>
</protein>
<feature type="domain" description="Response regulatory" evidence="4">
    <location>
        <begin position="3"/>
        <end position="119"/>
    </location>
</feature>
<evidence type="ECO:0000313" key="5">
    <source>
        <dbReference type="EMBL" id="MBN2951994.1"/>
    </source>
</evidence>